<keyword evidence="3 10" id="KW-0812">Transmembrane</keyword>
<keyword evidence="7" id="KW-1278">Translocase</keyword>
<keyword evidence="10" id="KW-1003">Cell membrane</keyword>
<dbReference type="CDD" id="cd02094">
    <property type="entry name" value="P-type_ATPase_Cu-like"/>
    <property type="match status" value="1"/>
</dbReference>
<dbReference type="InterPro" id="IPR059000">
    <property type="entry name" value="ATPase_P-type_domA"/>
</dbReference>
<dbReference type="SFLD" id="SFLDF00027">
    <property type="entry name" value="p-type_atpase"/>
    <property type="match status" value="1"/>
</dbReference>
<dbReference type="InterPro" id="IPR023299">
    <property type="entry name" value="ATPase_P-typ_cyto_dom_N"/>
</dbReference>
<evidence type="ECO:0000259" key="12">
    <source>
        <dbReference type="PROSITE" id="PS50846"/>
    </source>
</evidence>
<dbReference type="Gene3D" id="3.40.1110.10">
    <property type="entry name" value="Calcium-transporting ATPase, cytoplasmic domain N"/>
    <property type="match status" value="1"/>
</dbReference>
<dbReference type="PANTHER" id="PTHR43520:SF8">
    <property type="entry name" value="P-TYPE CU(+) TRANSPORTER"/>
    <property type="match status" value="1"/>
</dbReference>
<evidence type="ECO:0000256" key="2">
    <source>
        <dbReference type="ARBA" id="ARBA00006024"/>
    </source>
</evidence>
<keyword evidence="6 10" id="KW-0067">ATP-binding</keyword>
<dbReference type="SUPFAM" id="SSF81665">
    <property type="entry name" value="Calcium ATPase, transmembrane domain M"/>
    <property type="match status" value="1"/>
</dbReference>
<accession>A0ABP5G154</accession>
<organism evidence="13 14">
    <name type="scientific">Yaniella flava</name>
    <dbReference type="NCBI Taxonomy" id="287930"/>
    <lineage>
        <taxon>Bacteria</taxon>
        <taxon>Bacillati</taxon>
        <taxon>Actinomycetota</taxon>
        <taxon>Actinomycetes</taxon>
        <taxon>Micrococcales</taxon>
        <taxon>Micrococcaceae</taxon>
        <taxon>Yaniella</taxon>
    </lineage>
</organism>
<evidence type="ECO:0000313" key="14">
    <source>
        <dbReference type="Proteomes" id="UP001501461"/>
    </source>
</evidence>
<sequence>MTTQTNDSREVQLDISGMSCASCVGRVERQLEKIDGVEASVNLPLNQAYLKVPAGLEDRILIDAVSTAGYDAAVHGDQPPVSDDDSDEDTHEDPKVDDAPGVAELKPRLIVSAVLTVPLFLISMFTVFQFPHWGWVAMALSLPITFWGGWPFHRGAMKAARHGNSTMDTLVSIGVTAAWVYSTVELALNPTMTLAAGTHDHTLYYETAGVVTTFLLLGRYLEARAKNRAGEALRSLLNLAANKATVLRDGQEVVIDAAKLQVGDELVVRPGEKIATDGFVVAGHSAIDTSLITGESVPVEVSESDTVTGATINTSGRLIVRATRTGSNTTLAQMGKLVSRAQSEKAPIARLADRISAVFVPIVLVIALITLAAWLMFGDPATAFRAAVTVLIIACPCALGLATPIGLLAGTGRASQMGILISGPQVLEDSRGVDTVVLDKTGTITKGEMAVSDVLTFEDRNVDEVLVAAAAVELGSEHPIAHAIVTAGKNVTELPEVTEFVSTAGGGVIGTVSMHGTHYRVAAGRSTFIVEHTGELTSAQDQALADAEAAGATAIWVAIDGQLAGIISLQDQIKDTSAQAIAELKNMGITPMLLTGDNESVARQVAAEVGIDPDDVFAGVRPDDKVDKVKTLQGQGKTVAMAGDGVNDAPALAQADLGIAMGSGTDVAREAADITVMGSSLTQVSQSLQLSRKTLRIIRTNLFWAFAYNTAGIPIAAFGLLNPMFAGAAMAASSVLVVLNSLRLTRFGR</sequence>
<dbReference type="PROSITE" id="PS00154">
    <property type="entry name" value="ATPASE_E1_E2"/>
    <property type="match status" value="1"/>
</dbReference>
<feature type="region of interest" description="Disordered" evidence="11">
    <location>
        <begin position="73"/>
        <end position="100"/>
    </location>
</feature>
<dbReference type="Proteomes" id="UP001501461">
    <property type="component" value="Unassembled WGS sequence"/>
</dbReference>
<dbReference type="InterPro" id="IPR023214">
    <property type="entry name" value="HAD_sf"/>
</dbReference>
<dbReference type="CDD" id="cd00371">
    <property type="entry name" value="HMA"/>
    <property type="match status" value="1"/>
</dbReference>
<feature type="transmembrane region" description="Helical" evidence="10">
    <location>
        <begin position="165"/>
        <end position="182"/>
    </location>
</feature>
<dbReference type="SFLD" id="SFLDG00002">
    <property type="entry name" value="C1.7:_P-type_atpase_like"/>
    <property type="match status" value="1"/>
</dbReference>
<evidence type="ECO:0000256" key="4">
    <source>
        <dbReference type="ARBA" id="ARBA00022723"/>
    </source>
</evidence>
<comment type="similarity">
    <text evidence="2 10">Belongs to the cation transport ATPase (P-type) (TC 3.A.3) family. Type IB subfamily.</text>
</comment>
<dbReference type="SFLD" id="SFLDS00003">
    <property type="entry name" value="Haloacid_Dehalogenase"/>
    <property type="match status" value="1"/>
</dbReference>
<dbReference type="Gene3D" id="2.70.150.10">
    <property type="entry name" value="Calcium-transporting ATPase, cytoplasmic transduction domain A"/>
    <property type="match status" value="1"/>
</dbReference>
<evidence type="ECO:0000256" key="3">
    <source>
        <dbReference type="ARBA" id="ARBA00022692"/>
    </source>
</evidence>
<dbReference type="RefSeq" id="WP_343957298.1">
    <property type="nucleotide sequence ID" value="NZ_BAAAMN010000027.1"/>
</dbReference>
<evidence type="ECO:0000256" key="1">
    <source>
        <dbReference type="ARBA" id="ARBA00004651"/>
    </source>
</evidence>
<feature type="transmembrane region" description="Helical" evidence="10">
    <location>
        <begin position="355"/>
        <end position="377"/>
    </location>
</feature>
<keyword evidence="14" id="KW-1185">Reference proteome</keyword>
<dbReference type="Pfam" id="PF00122">
    <property type="entry name" value="E1-E2_ATPase"/>
    <property type="match status" value="1"/>
</dbReference>
<dbReference type="Pfam" id="PF00403">
    <property type="entry name" value="HMA"/>
    <property type="match status" value="1"/>
</dbReference>
<name>A0ABP5G154_9MICC</name>
<feature type="transmembrane region" description="Helical" evidence="10">
    <location>
        <begin position="134"/>
        <end position="153"/>
    </location>
</feature>
<dbReference type="NCBIfam" id="TIGR01525">
    <property type="entry name" value="ATPase-IB_hvy"/>
    <property type="match status" value="1"/>
</dbReference>
<dbReference type="InterPro" id="IPR036412">
    <property type="entry name" value="HAD-like_sf"/>
</dbReference>
<dbReference type="InterPro" id="IPR044492">
    <property type="entry name" value="P_typ_ATPase_HD_dom"/>
</dbReference>
<feature type="domain" description="HMA" evidence="12">
    <location>
        <begin position="9"/>
        <end position="73"/>
    </location>
</feature>
<dbReference type="SUPFAM" id="SSF55008">
    <property type="entry name" value="HMA, heavy metal-associated domain"/>
    <property type="match status" value="1"/>
</dbReference>
<evidence type="ECO:0000256" key="10">
    <source>
        <dbReference type="RuleBase" id="RU362081"/>
    </source>
</evidence>
<dbReference type="PRINTS" id="PR00119">
    <property type="entry name" value="CATATPASE"/>
</dbReference>
<dbReference type="Gene3D" id="3.30.70.100">
    <property type="match status" value="1"/>
</dbReference>
<protein>
    <submittedName>
        <fullName evidence="13">Heavy metal translocating P-type ATPase</fullName>
    </submittedName>
</protein>
<reference evidence="14" key="1">
    <citation type="journal article" date="2019" name="Int. J. Syst. Evol. Microbiol.">
        <title>The Global Catalogue of Microorganisms (GCM) 10K type strain sequencing project: providing services to taxonomists for standard genome sequencing and annotation.</title>
        <authorList>
            <consortium name="The Broad Institute Genomics Platform"/>
            <consortium name="The Broad Institute Genome Sequencing Center for Infectious Disease"/>
            <person name="Wu L."/>
            <person name="Ma J."/>
        </authorList>
    </citation>
    <scope>NUCLEOTIDE SEQUENCE [LARGE SCALE GENOMIC DNA]</scope>
    <source>
        <strain evidence="14">JCM 13595</strain>
    </source>
</reference>
<feature type="transmembrane region" description="Helical" evidence="10">
    <location>
        <begin position="724"/>
        <end position="742"/>
    </location>
</feature>
<dbReference type="InterPro" id="IPR018303">
    <property type="entry name" value="ATPase_P-typ_P_site"/>
</dbReference>
<comment type="subcellular location">
    <subcellularLocation>
        <location evidence="1">Cell membrane</location>
        <topology evidence="1">Multi-pass membrane protein</topology>
    </subcellularLocation>
</comment>
<dbReference type="PROSITE" id="PS01047">
    <property type="entry name" value="HMA_1"/>
    <property type="match status" value="1"/>
</dbReference>
<dbReference type="Pfam" id="PF00702">
    <property type="entry name" value="Hydrolase"/>
    <property type="match status" value="1"/>
</dbReference>
<dbReference type="InterPro" id="IPR008250">
    <property type="entry name" value="ATPase_P-typ_transduc_dom_A_sf"/>
</dbReference>
<evidence type="ECO:0000256" key="7">
    <source>
        <dbReference type="ARBA" id="ARBA00022967"/>
    </source>
</evidence>
<keyword evidence="9 10" id="KW-0472">Membrane</keyword>
<feature type="transmembrane region" description="Helical" evidence="10">
    <location>
        <begin position="109"/>
        <end position="128"/>
    </location>
</feature>
<evidence type="ECO:0000256" key="8">
    <source>
        <dbReference type="ARBA" id="ARBA00022989"/>
    </source>
</evidence>
<keyword evidence="4 10" id="KW-0479">Metal-binding</keyword>
<dbReference type="NCBIfam" id="TIGR01494">
    <property type="entry name" value="ATPase_P-type"/>
    <property type="match status" value="1"/>
</dbReference>
<keyword evidence="8 10" id="KW-1133">Transmembrane helix</keyword>
<dbReference type="PROSITE" id="PS50846">
    <property type="entry name" value="HMA_2"/>
    <property type="match status" value="1"/>
</dbReference>
<dbReference type="Gene3D" id="3.40.50.1000">
    <property type="entry name" value="HAD superfamily/HAD-like"/>
    <property type="match status" value="1"/>
</dbReference>
<dbReference type="PANTHER" id="PTHR43520">
    <property type="entry name" value="ATP7, ISOFORM B"/>
    <property type="match status" value="1"/>
</dbReference>
<dbReference type="InterPro" id="IPR006121">
    <property type="entry name" value="HMA_dom"/>
</dbReference>
<feature type="transmembrane region" description="Helical" evidence="10">
    <location>
        <begin position="202"/>
        <end position="221"/>
    </location>
</feature>
<keyword evidence="5 10" id="KW-0547">Nucleotide-binding</keyword>
<feature type="transmembrane region" description="Helical" evidence="10">
    <location>
        <begin position="701"/>
        <end position="718"/>
    </location>
</feature>
<dbReference type="SUPFAM" id="SSF56784">
    <property type="entry name" value="HAD-like"/>
    <property type="match status" value="1"/>
</dbReference>
<feature type="transmembrane region" description="Helical" evidence="10">
    <location>
        <begin position="383"/>
        <end position="409"/>
    </location>
</feature>
<evidence type="ECO:0000313" key="13">
    <source>
        <dbReference type="EMBL" id="GAA2036033.1"/>
    </source>
</evidence>
<evidence type="ECO:0000256" key="5">
    <source>
        <dbReference type="ARBA" id="ARBA00022741"/>
    </source>
</evidence>
<gene>
    <name evidence="13" type="ORF">GCM10009720_15730</name>
</gene>
<dbReference type="InterPro" id="IPR027256">
    <property type="entry name" value="P-typ_ATPase_IB"/>
</dbReference>
<dbReference type="InterPro" id="IPR001757">
    <property type="entry name" value="P_typ_ATPase"/>
</dbReference>
<evidence type="ECO:0000256" key="6">
    <source>
        <dbReference type="ARBA" id="ARBA00022840"/>
    </source>
</evidence>
<dbReference type="NCBIfam" id="TIGR01511">
    <property type="entry name" value="ATPase-IB1_Cu"/>
    <property type="match status" value="1"/>
</dbReference>
<comment type="caution">
    <text evidence="13">The sequence shown here is derived from an EMBL/GenBank/DDBJ whole genome shotgun (WGS) entry which is preliminary data.</text>
</comment>
<dbReference type="InterPro" id="IPR036163">
    <property type="entry name" value="HMA_dom_sf"/>
</dbReference>
<proteinExistence type="inferred from homology"/>
<dbReference type="PRINTS" id="PR00943">
    <property type="entry name" value="CUATPASE"/>
</dbReference>
<dbReference type="InterPro" id="IPR023298">
    <property type="entry name" value="ATPase_P-typ_TM_dom_sf"/>
</dbReference>
<evidence type="ECO:0000256" key="11">
    <source>
        <dbReference type="SAM" id="MobiDB-lite"/>
    </source>
</evidence>
<feature type="compositionally biased region" description="Acidic residues" evidence="11">
    <location>
        <begin position="82"/>
        <end position="91"/>
    </location>
</feature>
<evidence type="ECO:0000256" key="9">
    <source>
        <dbReference type="ARBA" id="ARBA00023136"/>
    </source>
</evidence>
<dbReference type="SUPFAM" id="SSF81653">
    <property type="entry name" value="Calcium ATPase, transduction domain A"/>
    <property type="match status" value="1"/>
</dbReference>
<dbReference type="InterPro" id="IPR017969">
    <property type="entry name" value="Heavy-metal-associated_CS"/>
</dbReference>
<dbReference type="EMBL" id="BAAAMN010000027">
    <property type="protein sequence ID" value="GAA2036033.1"/>
    <property type="molecule type" value="Genomic_DNA"/>
</dbReference>